<gene>
    <name evidence="2" type="ORF">Hypma_004006</name>
    <name evidence="1" type="ORF">Hypma_004856</name>
</gene>
<keyword evidence="3" id="KW-1185">Reference proteome</keyword>
<organism evidence="2 3">
    <name type="scientific">Hypsizygus marmoreus</name>
    <name type="common">White beech mushroom</name>
    <name type="synonym">Agaricus marmoreus</name>
    <dbReference type="NCBI Taxonomy" id="39966"/>
    <lineage>
        <taxon>Eukaryota</taxon>
        <taxon>Fungi</taxon>
        <taxon>Dikarya</taxon>
        <taxon>Basidiomycota</taxon>
        <taxon>Agaricomycotina</taxon>
        <taxon>Agaricomycetes</taxon>
        <taxon>Agaricomycetidae</taxon>
        <taxon>Agaricales</taxon>
        <taxon>Tricholomatineae</taxon>
        <taxon>Lyophyllaceae</taxon>
        <taxon>Hypsizygus</taxon>
    </lineage>
</organism>
<dbReference type="AlphaFoldDB" id="A0A369J9U9"/>
<dbReference type="InParanoid" id="A0A369J9U9"/>
<dbReference type="EMBL" id="LUEZ02000146">
    <property type="protein sequence ID" value="RDB15636.1"/>
    <property type="molecule type" value="Genomic_DNA"/>
</dbReference>
<evidence type="ECO:0000313" key="3">
    <source>
        <dbReference type="Proteomes" id="UP000076154"/>
    </source>
</evidence>
<accession>A0A369J9U9</accession>
<evidence type="ECO:0000313" key="2">
    <source>
        <dbReference type="EMBL" id="RDB15636.1"/>
    </source>
</evidence>
<evidence type="ECO:0000313" key="1">
    <source>
        <dbReference type="EMBL" id="RDB15168.1"/>
    </source>
</evidence>
<comment type="caution">
    <text evidence="2">The sequence shown here is derived from an EMBL/GenBank/DDBJ whole genome shotgun (WGS) entry which is preliminary data.</text>
</comment>
<proteinExistence type="predicted"/>
<protein>
    <submittedName>
        <fullName evidence="2">Uncharacterized protein</fullName>
    </submittedName>
</protein>
<reference evidence="2 3" key="1">
    <citation type="submission" date="2018-04" db="EMBL/GenBank/DDBJ databases">
        <title>Whole genome sequencing of Hypsizygus marmoreus.</title>
        <authorList>
            <person name="Choi I.-G."/>
            <person name="Min B."/>
            <person name="Kim J.-G."/>
            <person name="Kim S."/>
            <person name="Oh Y.-L."/>
            <person name="Kong W.-S."/>
            <person name="Park H."/>
            <person name="Jeong J."/>
            <person name="Song E.-S."/>
        </authorList>
    </citation>
    <scope>NUCLEOTIDE SEQUENCE [LARGE SCALE GENOMIC DNA]</scope>
    <source>
        <strain evidence="2 3">51987-8</strain>
    </source>
</reference>
<dbReference type="EMBL" id="LUEZ02000190">
    <property type="protein sequence ID" value="RDB15168.1"/>
    <property type="molecule type" value="Genomic_DNA"/>
</dbReference>
<dbReference type="Proteomes" id="UP000076154">
    <property type="component" value="Unassembled WGS sequence"/>
</dbReference>
<dbReference type="OrthoDB" id="1607513at2759"/>
<sequence length="117" mass="13356">MKITELITKCAAVFAAELTKKLQDAPAHILLIFDGWTSAIMQTYLAAELLTFNELAGSHSGENTVEVLYDILNKTKIKETSLSSFCNYYTYSNRFLMLHQIMLLLIKRACIYWIRGL</sequence>
<name>A0A369J9U9_HYPMA</name>